<feature type="transmembrane region" description="Helical" evidence="2">
    <location>
        <begin position="7"/>
        <end position="26"/>
    </location>
</feature>
<keyword evidence="2" id="KW-1133">Transmembrane helix</keyword>
<dbReference type="Proteomes" id="UP000095594">
    <property type="component" value="Unassembled WGS sequence"/>
</dbReference>
<evidence type="ECO:0000259" key="3">
    <source>
        <dbReference type="SMART" id="SM00854"/>
    </source>
</evidence>
<dbReference type="InterPro" id="IPR029052">
    <property type="entry name" value="Metallo-depent_PP-like"/>
</dbReference>
<dbReference type="PANTHER" id="PTHR33393">
    <property type="entry name" value="POLYGLUTAMINE SYNTHESIS ACCESSORY PROTEIN RV0574C-RELATED"/>
    <property type="match status" value="1"/>
</dbReference>
<evidence type="ECO:0000313" key="5">
    <source>
        <dbReference type="Proteomes" id="UP000095594"/>
    </source>
</evidence>
<evidence type="ECO:0000313" key="4">
    <source>
        <dbReference type="EMBL" id="CUO99970.1"/>
    </source>
</evidence>
<dbReference type="EMBL" id="CYZX01000022">
    <property type="protein sequence ID" value="CUO99970.1"/>
    <property type="molecule type" value="Genomic_DNA"/>
</dbReference>
<evidence type="ECO:0000256" key="2">
    <source>
        <dbReference type="SAM" id="Phobius"/>
    </source>
</evidence>
<dbReference type="PANTHER" id="PTHR33393:SF12">
    <property type="entry name" value="CAPSULE BIOSYNTHESIS PROTEIN CAPA"/>
    <property type="match status" value="1"/>
</dbReference>
<keyword evidence="2" id="KW-0812">Transmembrane</keyword>
<protein>
    <submittedName>
        <fullName evidence="4">CapA domain-containing protein</fullName>
    </submittedName>
</protein>
<dbReference type="OrthoDB" id="9810906at2"/>
<evidence type="ECO:0000256" key="1">
    <source>
        <dbReference type="ARBA" id="ARBA00005662"/>
    </source>
</evidence>
<proteinExistence type="inferred from homology"/>
<reference evidence="4 5" key="1">
    <citation type="submission" date="2015-09" db="EMBL/GenBank/DDBJ databases">
        <authorList>
            <consortium name="Pathogen Informatics"/>
        </authorList>
    </citation>
    <scope>NUCLEOTIDE SEQUENCE [LARGE SCALE GENOMIC DNA]</scope>
    <source>
        <strain evidence="4 5">2789STDY5834856</strain>
    </source>
</reference>
<accession>A0A174JS32</accession>
<name>A0A174JS32_9CLOT</name>
<dbReference type="RefSeq" id="WP_055267526.1">
    <property type="nucleotide sequence ID" value="NZ_CABIXQ010000022.1"/>
</dbReference>
<feature type="domain" description="Capsule synthesis protein CapA" evidence="3">
    <location>
        <begin position="78"/>
        <end position="342"/>
    </location>
</feature>
<gene>
    <name evidence="4" type="ORF">ERS852471_02779</name>
</gene>
<dbReference type="CDD" id="cd07381">
    <property type="entry name" value="MPP_CapA"/>
    <property type="match status" value="1"/>
</dbReference>
<keyword evidence="2" id="KW-0472">Membrane</keyword>
<dbReference type="SUPFAM" id="SSF56300">
    <property type="entry name" value="Metallo-dependent phosphatases"/>
    <property type="match status" value="1"/>
</dbReference>
<dbReference type="Gene3D" id="3.60.21.10">
    <property type="match status" value="1"/>
</dbReference>
<dbReference type="InterPro" id="IPR019079">
    <property type="entry name" value="Capsule_synth_CapA"/>
</dbReference>
<organism evidence="4 5">
    <name type="scientific">Clostridium disporicum</name>
    <dbReference type="NCBI Taxonomy" id="84024"/>
    <lineage>
        <taxon>Bacteria</taxon>
        <taxon>Bacillati</taxon>
        <taxon>Bacillota</taxon>
        <taxon>Clostridia</taxon>
        <taxon>Eubacteriales</taxon>
        <taxon>Clostridiaceae</taxon>
        <taxon>Clostridium</taxon>
    </lineage>
</organism>
<dbReference type="SMART" id="SM00854">
    <property type="entry name" value="PGA_cap"/>
    <property type="match status" value="1"/>
</dbReference>
<comment type="similarity">
    <text evidence="1">Belongs to the CapA family.</text>
</comment>
<dbReference type="AlphaFoldDB" id="A0A174JS32"/>
<dbReference type="InterPro" id="IPR052169">
    <property type="entry name" value="CW_Biosynth-Accessory"/>
</dbReference>
<sequence>MKSKIKMIYRSIFFVIVIGLIGIIIYKDINRSENKNIATYSDEATNYNSNETKDETIKFDEEIIKKDEIEDERIETIEIMAVGDLLMHIDIVQAMYDWSNDTYNFDYNFELIKDYLSKADLTIANLETTLAGEESGYSGYPCFNTPDELADSLKKSGVDIISNMSNHSLDKGEYGFIRTREVLKEKGFDVIGTRDSEKDSRYIIKEVKNIKVGITAYGYTTDAYEEARGLNGIPIPDNLYSLMNTFNPYDLDNDLLEMKKEIDKMKDDGVDVIVFYMHWGEEYQLEPNESQLTIAQFLANEGVDIIFGDHPHTIQPIDILESDDGNHSTAVIYSLGNFISSQRTESIGNPYTEDGLMVSVNITKNFKTGEVTVDVPQYIPTWVKLNIFNGNYCYQVVPATENEADYLDYYQTIRVDESFDRTFGIVESYNDSIEVWSGN</sequence>
<dbReference type="Pfam" id="PF09587">
    <property type="entry name" value="PGA_cap"/>
    <property type="match status" value="1"/>
</dbReference>